<reference evidence="10 11" key="1">
    <citation type="submission" date="2015-03" db="EMBL/GenBank/DDBJ databases">
        <title>Genome sequence of Kiloniella sp. P1-1, isolated from the gut microflora of Pacific white shrimp, Penaeus vannamei.</title>
        <authorList>
            <person name="Shao Z."/>
            <person name="Wang L."/>
            <person name="Li X."/>
        </authorList>
    </citation>
    <scope>NUCLEOTIDE SEQUENCE [LARGE SCALE GENOMIC DNA]</scope>
    <source>
        <strain evidence="10 11">P1-1</strain>
    </source>
</reference>
<dbReference type="PANTHER" id="PTHR47245:SF2">
    <property type="entry name" value="PEPTIDYL-PROLYL CIS-TRANS ISOMERASE HP_0175-RELATED"/>
    <property type="match status" value="1"/>
</dbReference>
<dbReference type="SUPFAM" id="SSF54534">
    <property type="entry name" value="FKBP-like"/>
    <property type="match status" value="1"/>
</dbReference>
<evidence type="ECO:0000259" key="9">
    <source>
        <dbReference type="PROSITE" id="PS50198"/>
    </source>
</evidence>
<evidence type="ECO:0000256" key="1">
    <source>
        <dbReference type="ARBA" id="ARBA00000971"/>
    </source>
</evidence>
<dbReference type="InterPro" id="IPR027304">
    <property type="entry name" value="Trigger_fact/SurA_dom_sf"/>
</dbReference>
<name>A0A0M2R0V3_9PROT</name>
<evidence type="ECO:0000256" key="2">
    <source>
        <dbReference type="ARBA" id="ARBA00007656"/>
    </source>
</evidence>
<dbReference type="Proteomes" id="UP000034491">
    <property type="component" value="Unassembled WGS sequence"/>
</dbReference>
<dbReference type="Gene3D" id="3.10.50.40">
    <property type="match status" value="1"/>
</dbReference>
<dbReference type="EMBL" id="LANI01000036">
    <property type="protein sequence ID" value="KKJ75256.1"/>
    <property type="molecule type" value="Genomic_DNA"/>
</dbReference>
<gene>
    <name evidence="10" type="ORF">WH95_19470</name>
</gene>
<evidence type="ECO:0000256" key="7">
    <source>
        <dbReference type="ARBA" id="ARBA00031484"/>
    </source>
</evidence>
<dbReference type="Pfam" id="PF00639">
    <property type="entry name" value="Rotamase"/>
    <property type="match status" value="1"/>
</dbReference>
<evidence type="ECO:0000313" key="11">
    <source>
        <dbReference type="Proteomes" id="UP000034491"/>
    </source>
</evidence>
<comment type="catalytic activity">
    <reaction evidence="1">
        <text>[protein]-peptidylproline (omega=180) = [protein]-peptidylproline (omega=0)</text>
        <dbReference type="Rhea" id="RHEA:16237"/>
        <dbReference type="Rhea" id="RHEA-COMP:10747"/>
        <dbReference type="Rhea" id="RHEA-COMP:10748"/>
        <dbReference type="ChEBI" id="CHEBI:83833"/>
        <dbReference type="ChEBI" id="CHEBI:83834"/>
        <dbReference type="EC" id="5.2.1.8"/>
    </reaction>
</comment>
<dbReference type="InterPro" id="IPR050245">
    <property type="entry name" value="PrsA_foldase"/>
</dbReference>
<organism evidence="10 11">
    <name type="scientific">Kiloniella litopenaei</name>
    <dbReference type="NCBI Taxonomy" id="1549748"/>
    <lineage>
        <taxon>Bacteria</taxon>
        <taxon>Pseudomonadati</taxon>
        <taxon>Pseudomonadota</taxon>
        <taxon>Alphaproteobacteria</taxon>
        <taxon>Rhodospirillales</taxon>
        <taxon>Kiloniellaceae</taxon>
        <taxon>Kiloniella</taxon>
    </lineage>
</organism>
<dbReference type="InterPro" id="IPR000297">
    <property type="entry name" value="PPIase_PpiC"/>
</dbReference>
<dbReference type="InterPro" id="IPR046357">
    <property type="entry name" value="PPIase_dom_sf"/>
</dbReference>
<dbReference type="PROSITE" id="PS50198">
    <property type="entry name" value="PPIC_PPIASE_2"/>
    <property type="match status" value="1"/>
</dbReference>
<dbReference type="PANTHER" id="PTHR47245">
    <property type="entry name" value="PEPTIDYLPROLYL ISOMERASE"/>
    <property type="match status" value="1"/>
</dbReference>
<sequence>MTLTKTESELERLDRENPVVAVVEGDEIYWQDITQAAKKLPEQYQGQLETMFPILLDRAIDLKLLAHAGADADMDEKEDVKRKLAIAEEKIIRDAYLEQQLNEMITEAMLRDRYFALLRENIVNAEIRARHILVETRNEALALIIALDNGAEFHLLAKKFSKGPSAEKGGDLGWFKQKDMDPEFASAAFSLVPGSYTKAPVATDFGWHVIKLEDRRDVKQPTFESMRSEIKEQVSRELVAHMVRDLRKDADISVFPAN</sequence>
<evidence type="ECO:0000256" key="8">
    <source>
        <dbReference type="PROSITE-ProRule" id="PRU00278"/>
    </source>
</evidence>
<evidence type="ECO:0000256" key="3">
    <source>
        <dbReference type="ARBA" id="ARBA00013194"/>
    </source>
</evidence>
<dbReference type="AlphaFoldDB" id="A0A0M2R0V3"/>
<dbReference type="STRING" id="1549748.WH95_19470"/>
<evidence type="ECO:0000256" key="5">
    <source>
        <dbReference type="ARBA" id="ARBA00023110"/>
    </source>
</evidence>
<keyword evidence="11" id="KW-1185">Reference proteome</keyword>
<dbReference type="GO" id="GO:0003755">
    <property type="term" value="F:peptidyl-prolyl cis-trans isomerase activity"/>
    <property type="evidence" value="ECO:0007669"/>
    <property type="project" value="UniProtKB-KW"/>
</dbReference>
<dbReference type="SUPFAM" id="SSF109998">
    <property type="entry name" value="Triger factor/SurA peptide-binding domain-like"/>
    <property type="match status" value="1"/>
</dbReference>
<accession>A0A0M2R0V3</accession>
<evidence type="ECO:0000256" key="4">
    <source>
        <dbReference type="ARBA" id="ARBA00018370"/>
    </source>
</evidence>
<keyword evidence="8" id="KW-0413">Isomerase</keyword>
<comment type="similarity">
    <text evidence="2">Belongs to the PpiC/parvulin rotamase family.</text>
</comment>
<evidence type="ECO:0000313" key="10">
    <source>
        <dbReference type="EMBL" id="KKJ75256.1"/>
    </source>
</evidence>
<feature type="domain" description="PpiC" evidence="9">
    <location>
        <begin position="124"/>
        <end position="214"/>
    </location>
</feature>
<evidence type="ECO:0000256" key="6">
    <source>
        <dbReference type="ARBA" id="ARBA00030642"/>
    </source>
</evidence>
<dbReference type="EC" id="5.2.1.8" evidence="3"/>
<protein>
    <recommendedName>
        <fullName evidence="4">Parvulin-like PPIase</fullName>
        <ecNumber evidence="3">5.2.1.8</ecNumber>
    </recommendedName>
    <alternativeName>
        <fullName evidence="6">Peptidyl-prolyl cis-trans isomerase plp</fullName>
    </alternativeName>
    <alternativeName>
        <fullName evidence="7">Rotamase plp</fullName>
    </alternativeName>
</protein>
<comment type="caution">
    <text evidence="10">The sequence shown here is derived from an EMBL/GenBank/DDBJ whole genome shotgun (WGS) entry which is preliminary data.</text>
</comment>
<proteinExistence type="inferred from homology"/>
<keyword evidence="5 8" id="KW-0697">Rotamase</keyword>